<sequence length="311" mass="36335">MRLLLITFLLTLNISAQTLHETLMKLSSQNLECLDAEKNVLECSQKYYKQLDSLLNVVYKNIQENLNETKKQDLQNRQQIWIKSRDIQFKKIDIQNKELVNNEDNLIAKTQAKCDFVFERVSFLIATYISKNKNNFKDQILQFVPAGYRILDTVRGNLNNDVYDDYIMVLKKNNELELSKTANIKILKRPLLILVGNSENNLVLKGRNDNSVLCITCSGVIHKDSYENVIIKNGYFFIEHHTIGSNDKWSRIITFKYNSLKDSWFLDQDAMEFFGRNRDKNGEAIIKTSETILTKKDFGTVPFENYNIYKK</sequence>
<reference evidence="2 3" key="1">
    <citation type="submission" date="2018-08" db="EMBL/GenBank/DDBJ databases">
        <title>Genomic Encyclopedia of Archaeal and Bacterial Type Strains, Phase II (KMG-II): from individual species to whole genera.</title>
        <authorList>
            <person name="Goeker M."/>
        </authorList>
    </citation>
    <scope>NUCLEOTIDE SEQUENCE [LARGE SCALE GENOMIC DNA]</scope>
    <source>
        <strain evidence="2 3">DSM 100880</strain>
    </source>
</reference>
<dbReference type="Gene3D" id="1.20.1270.180">
    <property type="match status" value="1"/>
</dbReference>
<dbReference type="EMBL" id="QUNI01000004">
    <property type="protein sequence ID" value="REG99410.1"/>
    <property type="molecule type" value="Genomic_DNA"/>
</dbReference>
<dbReference type="RefSeq" id="WP_115812037.1">
    <property type="nucleotide sequence ID" value="NZ_QUNI01000004.1"/>
</dbReference>
<dbReference type="Proteomes" id="UP000257136">
    <property type="component" value="Unassembled WGS sequence"/>
</dbReference>
<accession>A0A3E0ENV3</accession>
<organism evidence="2 3">
    <name type="scientific">Flavobacterium aquicola</name>
    <dbReference type="NCBI Taxonomy" id="1682742"/>
    <lineage>
        <taxon>Bacteria</taxon>
        <taxon>Pseudomonadati</taxon>
        <taxon>Bacteroidota</taxon>
        <taxon>Flavobacteriia</taxon>
        <taxon>Flavobacteriales</taxon>
        <taxon>Flavobacteriaceae</taxon>
        <taxon>Flavobacterium</taxon>
    </lineage>
</organism>
<proteinExistence type="predicted"/>
<evidence type="ECO:0000259" key="1">
    <source>
        <dbReference type="Pfam" id="PF07007"/>
    </source>
</evidence>
<dbReference type="Pfam" id="PF07007">
    <property type="entry name" value="LprI"/>
    <property type="match status" value="1"/>
</dbReference>
<gene>
    <name evidence="2" type="ORF">C8P67_10426</name>
</gene>
<name>A0A3E0ENV3_9FLAO</name>
<comment type="caution">
    <text evidence="2">The sequence shown here is derived from an EMBL/GenBank/DDBJ whole genome shotgun (WGS) entry which is preliminary data.</text>
</comment>
<protein>
    <submittedName>
        <fullName evidence="2">Uncharacterized protein DUF1311</fullName>
    </submittedName>
</protein>
<dbReference type="AlphaFoldDB" id="A0A3E0ENV3"/>
<feature type="domain" description="Lysozyme inhibitor LprI-like N-terminal" evidence="1">
    <location>
        <begin position="40"/>
        <end position="114"/>
    </location>
</feature>
<evidence type="ECO:0000313" key="3">
    <source>
        <dbReference type="Proteomes" id="UP000257136"/>
    </source>
</evidence>
<keyword evidence="3" id="KW-1185">Reference proteome</keyword>
<dbReference type="OrthoDB" id="86940at2"/>
<evidence type="ECO:0000313" key="2">
    <source>
        <dbReference type="EMBL" id="REG99410.1"/>
    </source>
</evidence>
<dbReference type="InterPro" id="IPR009739">
    <property type="entry name" value="LprI-like_N"/>
</dbReference>